<reference evidence="3" key="1">
    <citation type="journal article" date="2019" name="Int. J. Syst. Evol. Microbiol.">
        <title>The Global Catalogue of Microorganisms (GCM) 10K type strain sequencing project: providing services to taxonomists for standard genome sequencing and annotation.</title>
        <authorList>
            <consortium name="The Broad Institute Genomics Platform"/>
            <consortium name="The Broad Institute Genome Sequencing Center for Infectious Disease"/>
            <person name="Wu L."/>
            <person name="Ma J."/>
        </authorList>
    </citation>
    <scope>NUCLEOTIDE SEQUENCE [LARGE SCALE GENOMIC DNA]</scope>
    <source>
        <strain evidence="3">CCM 7526</strain>
    </source>
</reference>
<dbReference type="Gene3D" id="3.40.140.10">
    <property type="entry name" value="Cytidine Deaminase, domain 2"/>
    <property type="match status" value="1"/>
</dbReference>
<dbReference type="PANTHER" id="PTHR11079:SF162">
    <property type="entry name" value="RIBOFLAVIN BIOSYNTHESIS PROTEIN PYRD, CHLOROPLASTIC"/>
    <property type="match status" value="1"/>
</dbReference>
<dbReference type="PROSITE" id="PS51747">
    <property type="entry name" value="CYT_DCMP_DEAMINASES_2"/>
    <property type="match status" value="1"/>
</dbReference>
<feature type="domain" description="CMP/dCMP-type deaminase" evidence="1">
    <location>
        <begin position="1"/>
        <end position="127"/>
    </location>
</feature>
<proteinExistence type="predicted"/>
<dbReference type="InterPro" id="IPR002125">
    <property type="entry name" value="CMP_dCMP_dom"/>
</dbReference>
<comment type="caution">
    <text evidence="2">The sequence shown here is derived from an EMBL/GenBank/DDBJ whole genome shotgun (WGS) entry which is preliminary data.</text>
</comment>
<sequence>MDDHRWMRRAIELADRCPASTSAFSVGAVIVDGDGIELANGWSRDCDPQVHAEESALQRVDSPARLRTATMYSTLEPCSKRAGRPHATCTGLIIAAGIPRVVIAWREPDLFVTCEGVALLIAAGVEVVELPGHAAAARAANAHLAKWDAEG</sequence>
<dbReference type="Proteomes" id="UP001597183">
    <property type="component" value="Unassembled WGS sequence"/>
</dbReference>
<protein>
    <submittedName>
        <fullName evidence="2">Deaminase</fullName>
    </submittedName>
</protein>
<organism evidence="2 3">
    <name type="scientific">Actinoplanes sichuanensis</name>
    <dbReference type="NCBI Taxonomy" id="512349"/>
    <lineage>
        <taxon>Bacteria</taxon>
        <taxon>Bacillati</taxon>
        <taxon>Actinomycetota</taxon>
        <taxon>Actinomycetes</taxon>
        <taxon>Micromonosporales</taxon>
        <taxon>Micromonosporaceae</taxon>
        <taxon>Actinoplanes</taxon>
    </lineage>
</organism>
<evidence type="ECO:0000313" key="2">
    <source>
        <dbReference type="EMBL" id="MFD1373023.1"/>
    </source>
</evidence>
<keyword evidence="3" id="KW-1185">Reference proteome</keyword>
<dbReference type="InterPro" id="IPR016193">
    <property type="entry name" value="Cytidine_deaminase-like"/>
</dbReference>
<dbReference type="Pfam" id="PF00383">
    <property type="entry name" value="dCMP_cyt_deam_1"/>
    <property type="match status" value="1"/>
</dbReference>
<evidence type="ECO:0000313" key="3">
    <source>
        <dbReference type="Proteomes" id="UP001597183"/>
    </source>
</evidence>
<dbReference type="PANTHER" id="PTHR11079">
    <property type="entry name" value="CYTOSINE DEAMINASE FAMILY MEMBER"/>
    <property type="match status" value="1"/>
</dbReference>
<gene>
    <name evidence="2" type="ORF">ACFQ5G_47505</name>
</gene>
<dbReference type="SUPFAM" id="SSF53927">
    <property type="entry name" value="Cytidine deaminase-like"/>
    <property type="match status" value="1"/>
</dbReference>
<dbReference type="EMBL" id="JBHTMK010000064">
    <property type="protein sequence ID" value="MFD1373023.1"/>
    <property type="molecule type" value="Genomic_DNA"/>
</dbReference>
<dbReference type="RefSeq" id="WP_317796773.1">
    <property type="nucleotide sequence ID" value="NZ_AP028461.1"/>
</dbReference>
<evidence type="ECO:0000259" key="1">
    <source>
        <dbReference type="PROSITE" id="PS51747"/>
    </source>
</evidence>
<accession>A0ABW4AS33</accession>
<name>A0ABW4AS33_9ACTN</name>